<evidence type="ECO:0000256" key="3">
    <source>
        <dbReference type="ARBA" id="ARBA00022475"/>
    </source>
</evidence>
<feature type="transmembrane region" description="Helical" evidence="7">
    <location>
        <begin position="12"/>
        <end position="39"/>
    </location>
</feature>
<dbReference type="RefSeq" id="WP_092788985.1">
    <property type="nucleotide sequence ID" value="NZ_DASWWU010000014.1"/>
</dbReference>
<gene>
    <name evidence="8" type="ORF">SAMN05660691_00058</name>
</gene>
<dbReference type="PANTHER" id="PTHR34040">
    <property type="entry name" value="FLAGELLAR BIOSYNTHETIC PROTEIN FLIQ"/>
    <property type="match status" value="1"/>
</dbReference>
<evidence type="ECO:0000256" key="4">
    <source>
        <dbReference type="ARBA" id="ARBA00022692"/>
    </source>
</evidence>
<dbReference type="Pfam" id="PF01313">
    <property type="entry name" value="Bac_export_3"/>
    <property type="match status" value="1"/>
</dbReference>
<feature type="transmembrane region" description="Helical" evidence="7">
    <location>
        <begin position="51"/>
        <end position="70"/>
    </location>
</feature>
<evidence type="ECO:0000256" key="5">
    <source>
        <dbReference type="ARBA" id="ARBA00022989"/>
    </source>
</evidence>
<organism evidence="8 9">
    <name type="scientific">Rheinheimera pacifica</name>
    <dbReference type="NCBI Taxonomy" id="173990"/>
    <lineage>
        <taxon>Bacteria</taxon>
        <taxon>Pseudomonadati</taxon>
        <taxon>Pseudomonadota</taxon>
        <taxon>Gammaproteobacteria</taxon>
        <taxon>Chromatiales</taxon>
        <taxon>Chromatiaceae</taxon>
        <taxon>Rheinheimera</taxon>
    </lineage>
</organism>
<dbReference type="GO" id="GO:0009306">
    <property type="term" value="P:protein secretion"/>
    <property type="evidence" value="ECO:0007669"/>
    <property type="project" value="InterPro"/>
</dbReference>
<reference evidence="9" key="1">
    <citation type="submission" date="2016-10" db="EMBL/GenBank/DDBJ databases">
        <authorList>
            <person name="Varghese N."/>
            <person name="Submissions S."/>
        </authorList>
    </citation>
    <scope>NUCLEOTIDE SEQUENCE [LARGE SCALE GENOMIC DNA]</scope>
    <source>
        <strain evidence="9">DSM 17616</strain>
    </source>
</reference>
<keyword evidence="6 7" id="KW-0472">Membrane</keyword>
<evidence type="ECO:0000256" key="6">
    <source>
        <dbReference type="ARBA" id="ARBA00023136"/>
    </source>
</evidence>
<keyword evidence="5 7" id="KW-1133">Transmembrane helix</keyword>
<protein>
    <submittedName>
        <fullName evidence="8">Flagellar biosynthetic protein FliQ</fullName>
    </submittedName>
</protein>
<dbReference type="PANTHER" id="PTHR34040:SF8">
    <property type="entry name" value="FLAGELLAR BIOSYNTHETIC PROTEIN FLIQ"/>
    <property type="match status" value="1"/>
</dbReference>
<name>A0A1H6J838_9GAMM</name>
<evidence type="ECO:0000256" key="7">
    <source>
        <dbReference type="SAM" id="Phobius"/>
    </source>
</evidence>
<evidence type="ECO:0000313" key="9">
    <source>
        <dbReference type="Proteomes" id="UP000199371"/>
    </source>
</evidence>
<proteinExistence type="inferred from homology"/>
<dbReference type="Proteomes" id="UP000199371">
    <property type="component" value="Unassembled WGS sequence"/>
</dbReference>
<dbReference type="STRING" id="173990.SAMN05660691_00058"/>
<evidence type="ECO:0000256" key="2">
    <source>
        <dbReference type="ARBA" id="ARBA00006156"/>
    </source>
</evidence>
<sequence length="89" mass="9735">MSPEQATELIAQAVYTIIQMLLVLIVPGLILGIVVAVFQAATSIQEQTLTFLPRMLLTLLMVVFAGHWLIKTLLAWFANLAQIIPGVFG</sequence>
<dbReference type="EMBL" id="FNXF01000001">
    <property type="protein sequence ID" value="SEH55111.1"/>
    <property type="molecule type" value="Genomic_DNA"/>
</dbReference>
<dbReference type="GO" id="GO:0005886">
    <property type="term" value="C:plasma membrane"/>
    <property type="evidence" value="ECO:0007669"/>
    <property type="project" value="UniProtKB-SubCell"/>
</dbReference>
<keyword evidence="8" id="KW-0966">Cell projection</keyword>
<keyword evidence="4 7" id="KW-0812">Transmembrane</keyword>
<keyword evidence="8" id="KW-0282">Flagellum</keyword>
<keyword evidence="8" id="KW-0969">Cilium</keyword>
<dbReference type="PIRSF" id="PIRSF004669">
    <property type="entry name" value="FliQ"/>
    <property type="match status" value="1"/>
</dbReference>
<comment type="similarity">
    <text evidence="2">Belongs to the FliQ/MopD/SpaQ family.</text>
</comment>
<evidence type="ECO:0000313" key="8">
    <source>
        <dbReference type="EMBL" id="SEH55111.1"/>
    </source>
</evidence>
<keyword evidence="3" id="KW-1003">Cell membrane</keyword>
<comment type="subcellular location">
    <subcellularLocation>
        <location evidence="1">Cell membrane</location>
        <topology evidence="1">Multi-pass membrane protein</topology>
    </subcellularLocation>
</comment>
<evidence type="ECO:0000256" key="1">
    <source>
        <dbReference type="ARBA" id="ARBA00004651"/>
    </source>
</evidence>
<dbReference type="InterPro" id="IPR002191">
    <property type="entry name" value="Bac_export_3"/>
</dbReference>
<dbReference type="PRINTS" id="PR00952">
    <property type="entry name" value="TYPE3IMQPROT"/>
</dbReference>
<dbReference type="AlphaFoldDB" id="A0A1H6J838"/>
<keyword evidence="9" id="KW-1185">Reference proteome</keyword>
<accession>A0A1H6J838</accession>